<organism evidence="2 3">
    <name type="scientific">Flectobacillus rivi</name>
    <dbReference type="NCBI Taxonomy" id="2984209"/>
    <lineage>
        <taxon>Bacteria</taxon>
        <taxon>Pseudomonadati</taxon>
        <taxon>Bacteroidota</taxon>
        <taxon>Cytophagia</taxon>
        <taxon>Cytophagales</taxon>
        <taxon>Flectobacillaceae</taxon>
        <taxon>Flectobacillus</taxon>
    </lineage>
</organism>
<protein>
    <submittedName>
        <fullName evidence="2">Peroxidase-related enzyme</fullName>
    </submittedName>
</protein>
<feature type="domain" description="Carboxymuconolactone decarboxylase-like" evidence="1">
    <location>
        <begin position="106"/>
        <end position="170"/>
    </location>
</feature>
<name>A0ABT6Z762_9BACT</name>
<dbReference type="NCBIfam" id="TIGR01926">
    <property type="entry name" value="peroxid_rel"/>
    <property type="match status" value="1"/>
</dbReference>
<dbReference type="Gene3D" id="1.20.1290.10">
    <property type="entry name" value="AhpD-like"/>
    <property type="match status" value="1"/>
</dbReference>
<dbReference type="Pfam" id="PF02627">
    <property type="entry name" value="CMD"/>
    <property type="match status" value="2"/>
</dbReference>
<dbReference type="PANTHER" id="PTHR35446:SF2">
    <property type="entry name" value="CARBOXYMUCONOLACTONE DECARBOXYLASE-LIKE DOMAIN-CONTAINING PROTEIN"/>
    <property type="match status" value="1"/>
</dbReference>
<evidence type="ECO:0000313" key="2">
    <source>
        <dbReference type="EMBL" id="MDI9876444.1"/>
    </source>
</evidence>
<dbReference type="GO" id="GO:0004601">
    <property type="term" value="F:peroxidase activity"/>
    <property type="evidence" value="ECO:0007669"/>
    <property type="project" value="UniProtKB-KW"/>
</dbReference>
<evidence type="ECO:0000259" key="1">
    <source>
        <dbReference type="Pfam" id="PF02627"/>
    </source>
</evidence>
<sequence>MRYRLASFQNHLTQRKMAYINIPSEEQLPGIRGLMAFSPETAKPLNALAEILLRSPNNTLSQGERELIATYVSSLNNCTFCQMVHGSAAQCYLEDDGSLINQVKKDMLNAPISDKMKSLLTIAGAVQKGGKNVTKEHIDSAKALGATDKEIHDTVLIAAAFCLFNRYVDGLGTWAPQEASAYLDRGPRIRDEGYANFNPMSYIQKS</sequence>
<dbReference type="InterPro" id="IPR029032">
    <property type="entry name" value="AhpD-like"/>
</dbReference>
<dbReference type="InterPro" id="IPR003779">
    <property type="entry name" value="CMD-like"/>
</dbReference>
<keyword evidence="2" id="KW-0560">Oxidoreductase</keyword>
<dbReference type="InterPro" id="IPR010195">
    <property type="entry name" value="Uncharacterised_peroxidase-rel"/>
</dbReference>
<dbReference type="SUPFAM" id="SSF69118">
    <property type="entry name" value="AhpD-like"/>
    <property type="match status" value="1"/>
</dbReference>
<comment type="caution">
    <text evidence="2">The sequence shown here is derived from an EMBL/GenBank/DDBJ whole genome shotgun (WGS) entry which is preliminary data.</text>
</comment>
<dbReference type="Proteomes" id="UP001225761">
    <property type="component" value="Unassembled WGS sequence"/>
</dbReference>
<keyword evidence="3" id="KW-1185">Reference proteome</keyword>
<feature type="domain" description="Carboxymuconolactone decarboxylase-like" evidence="1">
    <location>
        <begin position="39"/>
        <end position="89"/>
    </location>
</feature>
<dbReference type="EMBL" id="JASHIE010000013">
    <property type="protein sequence ID" value="MDI9876444.1"/>
    <property type="molecule type" value="Genomic_DNA"/>
</dbReference>
<accession>A0ABT6Z762</accession>
<dbReference type="RefSeq" id="WP_283382754.1">
    <property type="nucleotide sequence ID" value="NZ_JASHIE010000013.1"/>
</dbReference>
<keyword evidence="2" id="KW-0575">Peroxidase</keyword>
<dbReference type="PANTHER" id="PTHR35446">
    <property type="entry name" value="SI:CH211-175M2.5"/>
    <property type="match status" value="1"/>
</dbReference>
<evidence type="ECO:0000313" key="3">
    <source>
        <dbReference type="Proteomes" id="UP001225761"/>
    </source>
</evidence>
<reference evidence="2 3" key="1">
    <citation type="submission" date="2023-05" db="EMBL/GenBank/DDBJ databases">
        <title>Novel species of genus Flectobacillus isolated from stream in China.</title>
        <authorList>
            <person name="Lu H."/>
        </authorList>
    </citation>
    <scope>NUCLEOTIDE SEQUENCE [LARGE SCALE GENOMIC DNA]</scope>
    <source>
        <strain evidence="2 3">LFS242W</strain>
    </source>
</reference>
<gene>
    <name evidence="2" type="ORF">QM481_18030</name>
</gene>
<proteinExistence type="predicted"/>